<keyword evidence="2 11" id="KW-0489">Methyltransferase</keyword>
<dbReference type="Pfam" id="PF01728">
    <property type="entry name" value="FtsJ"/>
    <property type="match status" value="1"/>
</dbReference>
<evidence type="ECO:0000256" key="11">
    <source>
        <dbReference type="HAMAP-Rule" id="MF_01547"/>
    </source>
</evidence>
<keyword evidence="15" id="KW-1185">Reference proteome</keyword>
<proteinExistence type="inferred from homology"/>
<evidence type="ECO:0000256" key="12">
    <source>
        <dbReference type="PIRSR" id="PIRSR005461-1"/>
    </source>
</evidence>
<dbReference type="RefSeq" id="WP_091190662.1">
    <property type="nucleotide sequence ID" value="NZ_FOVE01000002.1"/>
</dbReference>
<feature type="binding site" evidence="11">
    <location>
        <position position="96"/>
    </location>
    <ligand>
        <name>S-adenosyl-L-methionine</name>
        <dbReference type="ChEBI" id="CHEBI:59789"/>
    </ligand>
</feature>
<evidence type="ECO:0000313" key="14">
    <source>
        <dbReference type="EMBL" id="SFN06298.1"/>
    </source>
</evidence>
<evidence type="ECO:0000259" key="13">
    <source>
        <dbReference type="Pfam" id="PF01728"/>
    </source>
</evidence>
<feature type="binding site" evidence="11">
    <location>
        <position position="60"/>
    </location>
    <ligand>
        <name>S-adenosyl-L-methionine</name>
        <dbReference type="ChEBI" id="CHEBI:59789"/>
    </ligand>
</feature>
<dbReference type="OrthoDB" id="9790080at2"/>
<evidence type="ECO:0000256" key="1">
    <source>
        <dbReference type="ARBA" id="ARBA00022552"/>
    </source>
</evidence>
<evidence type="ECO:0000256" key="3">
    <source>
        <dbReference type="ARBA" id="ARBA00022679"/>
    </source>
</evidence>
<feature type="binding site" evidence="11">
    <location>
        <position position="62"/>
    </location>
    <ligand>
        <name>S-adenosyl-L-methionine</name>
        <dbReference type="ChEBI" id="CHEBI:59789"/>
    </ligand>
</feature>
<keyword evidence="4 11" id="KW-0949">S-adenosyl-L-methionine</keyword>
<feature type="binding site" evidence="11">
    <location>
        <position position="121"/>
    </location>
    <ligand>
        <name>S-adenosyl-L-methionine</name>
        <dbReference type="ChEBI" id="CHEBI:59789"/>
    </ligand>
</feature>
<evidence type="ECO:0000256" key="6">
    <source>
        <dbReference type="ARBA" id="ARBA00038861"/>
    </source>
</evidence>
<dbReference type="EC" id="2.1.1.166" evidence="6 11"/>
<feature type="binding site" evidence="11">
    <location>
        <position position="80"/>
    </location>
    <ligand>
        <name>S-adenosyl-L-methionine</name>
        <dbReference type="ChEBI" id="CHEBI:59789"/>
    </ligand>
</feature>
<evidence type="ECO:0000256" key="10">
    <source>
        <dbReference type="ARBA" id="ARBA00048970"/>
    </source>
</evidence>
<dbReference type="FunFam" id="3.40.50.150:FF:000005">
    <property type="entry name" value="Ribosomal RNA large subunit methyltransferase E"/>
    <property type="match status" value="1"/>
</dbReference>
<reference evidence="15" key="1">
    <citation type="submission" date="2016-10" db="EMBL/GenBank/DDBJ databases">
        <authorList>
            <person name="Varghese N."/>
            <person name="Submissions S."/>
        </authorList>
    </citation>
    <scope>NUCLEOTIDE SEQUENCE [LARGE SCALE GENOMIC DNA]</scope>
    <source>
        <strain evidence="15">DSM 6150</strain>
    </source>
</reference>
<dbReference type="PIRSF" id="PIRSF005461">
    <property type="entry name" value="23S_rRNA_mtase"/>
    <property type="match status" value="1"/>
</dbReference>
<dbReference type="InterPro" id="IPR002877">
    <property type="entry name" value="RNA_MeTrfase_FtsJ_dom"/>
</dbReference>
<dbReference type="GO" id="GO:0008650">
    <property type="term" value="F:rRNA (uridine-2'-O-)-methyltransferase activity"/>
    <property type="evidence" value="ECO:0007669"/>
    <property type="project" value="UniProtKB-UniRule"/>
</dbReference>
<dbReference type="InterPro" id="IPR015507">
    <property type="entry name" value="rRNA-MeTfrase_E"/>
</dbReference>
<dbReference type="EMBL" id="FOVE01000002">
    <property type="protein sequence ID" value="SFN06298.1"/>
    <property type="molecule type" value="Genomic_DNA"/>
</dbReference>
<dbReference type="AlphaFoldDB" id="A0A1I4VYB9"/>
<dbReference type="STRING" id="83765.SAMN05660284_00445"/>
<dbReference type="Proteomes" id="UP000242869">
    <property type="component" value="Unassembled WGS sequence"/>
</dbReference>
<comment type="function">
    <text evidence="5 11">Specifically methylates the uridine in position 2552 of 23S rRNA at the 2'-O position of the ribose in the fully assembled 50S ribosomal subunit.</text>
</comment>
<evidence type="ECO:0000256" key="7">
    <source>
        <dbReference type="ARBA" id="ARBA00041129"/>
    </source>
</evidence>
<dbReference type="PANTHER" id="PTHR10920">
    <property type="entry name" value="RIBOSOMAL RNA METHYLTRANSFERASE"/>
    <property type="match status" value="1"/>
</dbReference>
<evidence type="ECO:0000256" key="2">
    <source>
        <dbReference type="ARBA" id="ARBA00022603"/>
    </source>
</evidence>
<sequence length="206" mass="22946">MARSKTSNAWLQEHVNDHYVHQAQKDGYRARAAYKLLEINEKDKLIKPGMWVADLGAAPGSWSQVAAKLVGNSGRVFALDILEMPFIPGVEFVQGDFREDAVLEQFTALLGGRQMDLVICDMAPNISGNAVTDQARSIYLCELALQFAQDHLKPGGNFLVKVFQGYGFNEYMAAMRETFASVVSRKPKASRDRSSEIYLLGKQKRA</sequence>
<evidence type="ECO:0000256" key="5">
    <source>
        <dbReference type="ARBA" id="ARBA00037569"/>
    </source>
</evidence>
<accession>A0A1I4VYB9</accession>
<dbReference type="InterPro" id="IPR050082">
    <property type="entry name" value="RNA_methyltr_RlmE"/>
</dbReference>
<protein>
    <recommendedName>
        <fullName evidence="7 11">Ribosomal RNA large subunit methyltransferase E</fullName>
        <ecNumber evidence="6 11">2.1.1.166</ecNumber>
    </recommendedName>
    <alternativeName>
        <fullName evidence="9 11">23S rRNA Um2552 methyltransferase</fullName>
    </alternativeName>
    <alternativeName>
        <fullName evidence="8 11">rRNA (uridine-2'-O-)-methyltransferase</fullName>
    </alternativeName>
</protein>
<organism evidence="14 15">
    <name type="scientific">Formivibrio citricus</name>
    <dbReference type="NCBI Taxonomy" id="83765"/>
    <lineage>
        <taxon>Bacteria</taxon>
        <taxon>Pseudomonadati</taxon>
        <taxon>Pseudomonadota</taxon>
        <taxon>Betaproteobacteria</taxon>
        <taxon>Neisseriales</taxon>
        <taxon>Chitinibacteraceae</taxon>
        <taxon>Formivibrio</taxon>
    </lineage>
</organism>
<evidence type="ECO:0000256" key="8">
    <source>
        <dbReference type="ARBA" id="ARBA00041995"/>
    </source>
</evidence>
<keyword evidence="11" id="KW-0963">Cytoplasm</keyword>
<evidence type="ECO:0000256" key="9">
    <source>
        <dbReference type="ARBA" id="ARBA00042745"/>
    </source>
</evidence>
<comment type="catalytic activity">
    <reaction evidence="10 11">
        <text>uridine(2552) in 23S rRNA + S-adenosyl-L-methionine = 2'-O-methyluridine(2552) in 23S rRNA + S-adenosyl-L-homocysteine + H(+)</text>
        <dbReference type="Rhea" id="RHEA:42720"/>
        <dbReference type="Rhea" id="RHEA-COMP:10202"/>
        <dbReference type="Rhea" id="RHEA-COMP:10203"/>
        <dbReference type="ChEBI" id="CHEBI:15378"/>
        <dbReference type="ChEBI" id="CHEBI:57856"/>
        <dbReference type="ChEBI" id="CHEBI:59789"/>
        <dbReference type="ChEBI" id="CHEBI:65315"/>
        <dbReference type="ChEBI" id="CHEBI:74478"/>
        <dbReference type="EC" id="2.1.1.166"/>
    </reaction>
</comment>
<keyword evidence="1 11" id="KW-0698">rRNA processing</keyword>
<dbReference type="InterPro" id="IPR029063">
    <property type="entry name" value="SAM-dependent_MTases_sf"/>
</dbReference>
<dbReference type="Gene3D" id="3.40.50.150">
    <property type="entry name" value="Vaccinia Virus protein VP39"/>
    <property type="match status" value="1"/>
</dbReference>
<dbReference type="GO" id="GO:0005737">
    <property type="term" value="C:cytoplasm"/>
    <property type="evidence" value="ECO:0007669"/>
    <property type="project" value="UniProtKB-SubCell"/>
</dbReference>
<dbReference type="PANTHER" id="PTHR10920:SF18">
    <property type="entry name" value="RRNA METHYLTRANSFERASE 2, MITOCHONDRIAL"/>
    <property type="match status" value="1"/>
</dbReference>
<evidence type="ECO:0000256" key="4">
    <source>
        <dbReference type="ARBA" id="ARBA00022691"/>
    </source>
</evidence>
<name>A0A1I4VYB9_9NEIS</name>
<gene>
    <name evidence="11" type="primary">rlmE</name>
    <name evidence="11" type="synonym">ftsJ</name>
    <name evidence="11" type="synonym">rrmJ</name>
    <name evidence="14" type="ORF">SAMN05660284_00445</name>
</gene>
<dbReference type="SUPFAM" id="SSF53335">
    <property type="entry name" value="S-adenosyl-L-methionine-dependent methyltransferases"/>
    <property type="match status" value="1"/>
</dbReference>
<comment type="subcellular location">
    <subcellularLocation>
        <location evidence="11">Cytoplasm</location>
    </subcellularLocation>
</comment>
<dbReference type="HAMAP" id="MF_01547">
    <property type="entry name" value="RNA_methyltr_E"/>
    <property type="match status" value="1"/>
</dbReference>
<keyword evidence="3 11" id="KW-0808">Transferase</keyword>
<feature type="domain" description="Ribosomal RNA methyltransferase FtsJ" evidence="13">
    <location>
        <begin position="28"/>
        <end position="203"/>
    </location>
</feature>
<evidence type="ECO:0000313" key="15">
    <source>
        <dbReference type="Proteomes" id="UP000242869"/>
    </source>
</evidence>
<comment type="similarity">
    <text evidence="11">Belongs to the class I-like SAM-binding methyltransferase superfamily. RNA methyltransferase RlmE family.</text>
</comment>
<feature type="active site" description="Proton acceptor" evidence="11 12">
    <location>
        <position position="161"/>
    </location>
</feature>